<evidence type="ECO:0000256" key="8">
    <source>
        <dbReference type="ARBA" id="ARBA00023315"/>
    </source>
</evidence>
<accession>A0A286SBZ0</accession>
<dbReference type="InterPro" id="IPR031641">
    <property type="entry name" value="PapA_C"/>
</dbReference>
<organism evidence="13">
    <name type="scientific">Streptomyces spectabilis</name>
    <dbReference type="NCBI Taxonomy" id="68270"/>
    <lineage>
        <taxon>Bacteria</taxon>
        <taxon>Bacillati</taxon>
        <taxon>Actinomycetota</taxon>
        <taxon>Actinomycetes</taxon>
        <taxon>Kitasatosporales</taxon>
        <taxon>Streptomycetaceae</taxon>
        <taxon>Streptomyces</taxon>
    </lineage>
</organism>
<comment type="catalytic activity">
    <reaction evidence="2">
        <text>2 a mycocerosyl-[mycocerosic acid synthase] + a phenolphthiocerol = a dimycocerosyl phenolphthiocerol + 2 holo-[mycocerosic acid synthase].</text>
        <dbReference type="EC" id="2.3.1.282"/>
    </reaction>
</comment>
<gene>
    <name evidence="13" type="primary">stvA2</name>
</gene>
<reference evidence="13" key="1">
    <citation type="journal article" date="2017" name="ACS Chem. Biol.">
        <title>Functional Analysis of Cytochrome P450s Involved in Streptovaricin Biosynthesis and Generation of Anti-MRSA Analogues.</title>
        <authorList>
            <person name="Liu Y."/>
            <person name="Chen X."/>
            <person name="Li Z."/>
            <person name="Xu W."/>
            <person name="Tao W."/>
            <person name="Wu J."/>
            <person name="Yang J."/>
            <person name="Deng Z."/>
            <person name="Sun Y."/>
        </authorList>
    </citation>
    <scope>NUCLEOTIDE SEQUENCE</scope>
    <source>
        <strain evidence="13">CCTCC M2017417</strain>
    </source>
</reference>
<evidence type="ECO:0000256" key="10">
    <source>
        <dbReference type="ARBA" id="ARBA00032317"/>
    </source>
</evidence>
<evidence type="ECO:0000256" key="9">
    <source>
        <dbReference type="ARBA" id="ARBA00030465"/>
    </source>
</evidence>
<feature type="domain" description="Phthiocerol/phthiodiolone dimycocerosyl transferase C-terminal" evidence="12">
    <location>
        <begin position="173"/>
        <end position="362"/>
    </location>
</feature>
<comment type="similarity">
    <text evidence="4">Belongs to the acyltransferase PapA5 family.</text>
</comment>
<dbReference type="Gene3D" id="3.30.559.10">
    <property type="entry name" value="Chloramphenicol acetyltransferase-like domain"/>
    <property type="match status" value="1"/>
</dbReference>
<evidence type="ECO:0000259" key="12">
    <source>
        <dbReference type="Pfam" id="PF16911"/>
    </source>
</evidence>
<dbReference type="EC" id="2.3.1.282" evidence="5"/>
<dbReference type="InterPro" id="IPR023213">
    <property type="entry name" value="CAT-like_dom_sf"/>
</dbReference>
<keyword evidence="7 13" id="KW-0808">Transferase</keyword>
<evidence type="ECO:0000256" key="11">
    <source>
        <dbReference type="ARBA" id="ARBA00033407"/>
    </source>
</evidence>
<evidence type="ECO:0000256" key="5">
    <source>
        <dbReference type="ARBA" id="ARBA00012866"/>
    </source>
</evidence>
<evidence type="ECO:0000256" key="4">
    <source>
        <dbReference type="ARBA" id="ARBA00006558"/>
    </source>
</evidence>
<dbReference type="SUPFAM" id="SSF52777">
    <property type="entry name" value="CoA-dependent acyltransferases"/>
    <property type="match status" value="2"/>
</dbReference>
<evidence type="ECO:0000256" key="7">
    <source>
        <dbReference type="ARBA" id="ARBA00022679"/>
    </source>
</evidence>
<comment type="catalytic activity">
    <reaction evidence="3">
        <text>2 a mycocerosyl-[mycocerosic acid synthase] + a phthiodiolone = a dimycocerosyl phthiodiolone + 2 holo-[mycocerosic acid synthase].</text>
        <dbReference type="EC" id="2.3.1.282"/>
    </reaction>
</comment>
<evidence type="ECO:0000256" key="3">
    <source>
        <dbReference type="ARBA" id="ARBA00001907"/>
    </source>
</evidence>
<keyword evidence="8 13" id="KW-0012">Acyltransferase</keyword>
<dbReference type="NCBIfam" id="NF006787">
    <property type="entry name" value="PRK09294.1-1"/>
    <property type="match status" value="1"/>
</dbReference>
<dbReference type="Pfam" id="PF16911">
    <property type="entry name" value="PapA_C"/>
    <property type="match status" value="1"/>
</dbReference>
<evidence type="ECO:0000256" key="6">
    <source>
        <dbReference type="ARBA" id="ARBA00013449"/>
    </source>
</evidence>
<protein>
    <recommendedName>
        <fullName evidence="6">Phthiocerol/phthiodiolone dimycocerosyl transferase</fullName>
        <ecNumber evidence="5">2.3.1.282</ecNumber>
    </recommendedName>
    <alternativeName>
        <fullName evidence="11">Acyltransferase PapA5</fullName>
    </alternativeName>
    <alternativeName>
        <fullName evidence="9">Phthiocerol/phthiodiolone O-acyltransferase</fullName>
    </alternativeName>
    <alternativeName>
        <fullName evidence="10">Polyketide synthase-associated protein A5</fullName>
    </alternativeName>
</protein>
<dbReference type="GO" id="GO:0016746">
    <property type="term" value="F:acyltransferase activity"/>
    <property type="evidence" value="ECO:0007669"/>
    <property type="project" value="UniProtKB-KW"/>
</dbReference>
<dbReference type="Gene3D" id="3.30.559.30">
    <property type="entry name" value="Nonribosomal peptide synthetase, condensation domain"/>
    <property type="match status" value="1"/>
</dbReference>
<evidence type="ECO:0000313" key="13">
    <source>
        <dbReference type="EMBL" id="ASZ00145.1"/>
    </source>
</evidence>
<name>A0A286SBZ0_STRST</name>
<evidence type="ECO:0000256" key="1">
    <source>
        <dbReference type="ARBA" id="ARBA00000026"/>
    </source>
</evidence>
<comment type="catalytic activity">
    <reaction evidence="1">
        <text>2 a mycocerosyl-[mycocerosic acid synthase] + a phthiocerol = a dimycocerosyl phthiocerol + 2 holo-[mycocerosic acid synthase].</text>
        <dbReference type="EC" id="2.3.1.282"/>
    </reaction>
</comment>
<evidence type="ECO:0000256" key="2">
    <source>
        <dbReference type="ARBA" id="ARBA00000625"/>
    </source>
</evidence>
<sequence length="389" mass="41329">MGYTVRTVGRLDPAALRTAYAAVCRAHPQLAARLVADDGGLAFVESGAPPEVQICAGDPDHPLTGVELDEYRMLSALNVVRDGSEASVTLLTHHSIADAHHSIELLSALWACYADVVRGASVDLPRRPYPRSLEDLLAERGIHRAASGEGGASAPLKTVTELPASARIPIVRHVVQHRLSEDQTTALAELGHREQVTLNGLLSGAVLLVEAEVRGLPVSELLFRYTVNLRNRLTPPIGPTEGTNVVGGGLFKAADDVEPSAVAIGRALGERLRAGLADGSIQRSLLDMVTQPAPHAKPRAAGPAPAVVSVSNWGVVPTLRTPDGLLLTNFHSSSRRKVAPGEFAAIGGYVATTFDRRIGIDLAWPEGDAELPRRLDCLRQVLNRLTSQA</sequence>
<dbReference type="EMBL" id="KY593296">
    <property type="protein sequence ID" value="ASZ00145.1"/>
    <property type="molecule type" value="Genomic_DNA"/>
</dbReference>
<proteinExistence type="inferred from homology"/>
<dbReference type="AlphaFoldDB" id="A0A286SBZ0"/>